<keyword evidence="5" id="KW-0812">Transmembrane</keyword>
<comment type="caution">
    <text evidence="10">The sequence shown here is derived from an EMBL/GenBank/DDBJ whole genome shotgun (WGS) entry which is preliminary data.</text>
</comment>
<comment type="subcellular location">
    <subcellularLocation>
        <location evidence="1">Cell outer membrane</location>
    </subcellularLocation>
</comment>
<gene>
    <name evidence="10" type="ORF">ACFO5O_14375</name>
</gene>
<reference evidence="11" key="1">
    <citation type="journal article" date="2019" name="Int. J. Syst. Evol. Microbiol.">
        <title>The Global Catalogue of Microorganisms (GCM) 10K type strain sequencing project: providing services to taxonomists for standard genome sequencing and annotation.</title>
        <authorList>
            <consortium name="The Broad Institute Genomics Platform"/>
            <consortium name="The Broad Institute Genome Sequencing Center for Infectious Disease"/>
            <person name="Wu L."/>
            <person name="Ma J."/>
        </authorList>
    </citation>
    <scope>NUCLEOTIDE SEQUENCE [LARGE SCALE GENOMIC DNA]</scope>
    <source>
        <strain evidence="11">CCUG 63682</strain>
    </source>
</reference>
<keyword evidence="11" id="KW-1185">Reference proteome</keyword>
<feature type="signal peptide" evidence="9">
    <location>
        <begin position="1"/>
        <end position="21"/>
    </location>
</feature>
<keyword evidence="3" id="KW-0813">Transport</keyword>
<dbReference type="Proteomes" id="UP001595953">
    <property type="component" value="Unassembled WGS sequence"/>
</dbReference>
<keyword evidence="8" id="KW-0175">Coiled coil</keyword>
<comment type="similarity">
    <text evidence="2">Belongs to the outer membrane factor (OMF) (TC 1.B.17) family.</text>
</comment>
<evidence type="ECO:0000256" key="8">
    <source>
        <dbReference type="SAM" id="Coils"/>
    </source>
</evidence>
<accession>A0ABV9N7P3</accession>
<evidence type="ECO:0000256" key="9">
    <source>
        <dbReference type="SAM" id="SignalP"/>
    </source>
</evidence>
<evidence type="ECO:0000256" key="6">
    <source>
        <dbReference type="ARBA" id="ARBA00023136"/>
    </source>
</evidence>
<evidence type="ECO:0000313" key="10">
    <source>
        <dbReference type="EMBL" id="MFC4723519.1"/>
    </source>
</evidence>
<dbReference type="Pfam" id="PF02321">
    <property type="entry name" value="OEP"/>
    <property type="match status" value="2"/>
</dbReference>
<evidence type="ECO:0000256" key="3">
    <source>
        <dbReference type="ARBA" id="ARBA00022448"/>
    </source>
</evidence>
<evidence type="ECO:0000256" key="2">
    <source>
        <dbReference type="ARBA" id="ARBA00007613"/>
    </source>
</evidence>
<feature type="chain" id="PRO_5047342750" evidence="9">
    <location>
        <begin position="22"/>
        <end position="439"/>
    </location>
</feature>
<keyword evidence="9" id="KW-0732">Signal</keyword>
<evidence type="ECO:0000256" key="7">
    <source>
        <dbReference type="ARBA" id="ARBA00023237"/>
    </source>
</evidence>
<dbReference type="RefSeq" id="WP_387964974.1">
    <property type="nucleotide sequence ID" value="NZ_JBHSGP010000014.1"/>
</dbReference>
<evidence type="ECO:0000256" key="1">
    <source>
        <dbReference type="ARBA" id="ARBA00004442"/>
    </source>
</evidence>
<dbReference type="EMBL" id="JBHSGP010000014">
    <property type="protein sequence ID" value="MFC4723519.1"/>
    <property type="molecule type" value="Genomic_DNA"/>
</dbReference>
<organism evidence="10 11">
    <name type="scientific">Geojedonia litorea</name>
    <dbReference type="NCBI Taxonomy" id="1268269"/>
    <lineage>
        <taxon>Bacteria</taxon>
        <taxon>Pseudomonadati</taxon>
        <taxon>Bacteroidota</taxon>
        <taxon>Flavobacteriia</taxon>
        <taxon>Flavobacteriales</taxon>
        <taxon>Flavobacteriaceae</taxon>
        <taxon>Geojedonia</taxon>
    </lineage>
</organism>
<dbReference type="SUPFAM" id="SSF56954">
    <property type="entry name" value="Outer membrane efflux proteins (OEP)"/>
    <property type="match status" value="1"/>
</dbReference>
<feature type="coiled-coil region" evidence="8">
    <location>
        <begin position="119"/>
        <end position="171"/>
    </location>
</feature>
<dbReference type="InterPro" id="IPR051906">
    <property type="entry name" value="TolC-like"/>
</dbReference>
<dbReference type="PANTHER" id="PTHR30026:SF20">
    <property type="entry name" value="OUTER MEMBRANE PROTEIN TOLC"/>
    <property type="match status" value="1"/>
</dbReference>
<dbReference type="Gene3D" id="1.20.1600.10">
    <property type="entry name" value="Outer membrane efflux proteins (OEP)"/>
    <property type="match status" value="1"/>
</dbReference>
<evidence type="ECO:0000256" key="5">
    <source>
        <dbReference type="ARBA" id="ARBA00022692"/>
    </source>
</evidence>
<evidence type="ECO:0000313" key="11">
    <source>
        <dbReference type="Proteomes" id="UP001595953"/>
    </source>
</evidence>
<keyword evidence="4" id="KW-1134">Transmembrane beta strand</keyword>
<evidence type="ECO:0000256" key="4">
    <source>
        <dbReference type="ARBA" id="ARBA00022452"/>
    </source>
</evidence>
<dbReference type="PANTHER" id="PTHR30026">
    <property type="entry name" value="OUTER MEMBRANE PROTEIN TOLC"/>
    <property type="match status" value="1"/>
</dbReference>
<name>A0ABV9N7P3_9FLAO</name>
<keyword evidence="6" id="KW-0472">Membrane</keyword>
<sequence>MRNTKIYVLAMIILACSVVKAQNVVTTQNAVELALEHNYGIQISKNNVEIAENNTNVLNSGFLPRLTGNAGATYNLDNTDAEFSDGSVRTLNNAESSRYNASINLNYTLFDGLGRQYNYRRLKEEKQLTELEARETIENTMIQLLSIYYNVAQISENADALQQTLNISRNRLIRSEYQFEYGQDSKLGVLNAQVDINNDSINVINANQQLINAKRDLNVVTGNKLPVNFEVDTLITFTLGLDRMDLLQKVKSNNVTFLQLEKNLLIGQYNLKSWKSDYLPTLGLTGSYGWNKNNNNAASFLAVSTNTGLSTGINLSWNLFDGGSTITRVKNAQIDLENLQLQKEQIVMNIERDFNNAWDDYQNKLTIFNVRENNIITFKNNFERTQEKFRIGQATSLEFRQAQLNLLGAELSRNQAKYEAKLAELILLQLSGELLNVNF</sequence>
<protein>
    <submittedName>
        <fullName evidence="10">TolC family protein</fullName>
    </submittedName>
</protein>
<keyword evidence="7" id="KW-0998">Cell outer membrane</keyword>
<proteinExistence type="inferred from homology"/>
<dbReference type="PROSITE" id="PS51257">
    <property type="entry name" value="PROKAR_LIPOPROTEIN"/>
    <property type="match status" value="1"/>
</dbReference>
<dbReference type="InterPro" id="IPR003423">
    <property type="entry name" value="OMP_efflux"/>
</dbReference>